<dbReference type="PRINTS" id="PR00599">
    <property type="entry name" value="MAPEPTIDASE"/>
</dbReference>
<evidence type="ECO:0000256" key="1">
    <source>
        <dbReference type="ARBA" id="ARBA00001424"/>
    </source>
</evidence>
<dbReference type="InterPro" id="IPR000994">
    <property type="entry name" value="Pept_M24"/>
</dbReference>
<dbReference type="OrthoDB" id="9806388at2"/>
<dbReference type="SMART" id="SM01011">
    <property type="entry name" value="AMP_N"/>
    <property type="match status" value="1"/>
</dbReference>
<evidence type="ECO:0000256" key="7">
    <source>
        <dbReference type="ARBA" id="ARBA00022801"/>
    </source>
</evidence>
<evidence type="ECO:0000256" key="2">
    <source>
        <dbReference type="ARBA" id="ARBA00001936"/>
    </source>
</evidence>
<dbReference type="Pfam" id="PF00557">
    <property type="entry name" value="Peptidase_M24"/>
    <property type="match status" value="1"/>
</dbReference>
<proteinExistence type="inferred from homology"/>
<evidence type="ECO:0000256" key="6">
    <source>
        <dbReference type="ARBA" id="ARBA00022723"/>
    </source>
</evidence>
<comment type="cofactor">
    <cofactor evidence="2">
        <name>Mn(2+)</name>
        <dbReference type="ChEBI" id="CHEBI:29035"/>
    </cofactor>
</comment>
<keyword evidence="14" id="KW-0031">Aminopeptidase</keyword>
<dbReference type="AlphaFoldDB" id="A0A1H7P9K9"/>
<dbReference type="InterPro" id="IPR029149">
    <property type="entry name" value="Creatin/AminoP/Spt16_N"/>
</dbReference>
<dbReference type="InterPro" id="IPR052433">
    <property type="entry name" value="X-Pro_dipept-like"/>
</dbReference>
<dbReference type="GO" id="GO:0006508">
    <property type="term" value="P:proteolysis"/>
    <property type="evidence" value="ECO:0007669"/>
    <property type="project" value="UniProtKB-KW"/>
</dbReference>
<keyword evidence="8" id="KW-0482">Metalloprotease</keyword>
<dbReference type="SUPFAM" id="SSF55920">
    <property type="entry name" value="Creatinase/aminopeptidase"/>
    <property type="match status" value="1"/>
</dbReference>
<dbReference type="Proteomes" id="UP000198620">
    <property type="component" value="Unassembled WGS sequence"/>
</dbReference>
<evidence type="ECO:0000313" key="14">
    <source>
        <dbReference type="EMBL" id="SEL31747.1"/>
    </source>
</evidence>
<dbReference type="NCBIfam" id="NF008131">
    <property type="entry name" value="PRK10879.1"/>
    <property type="match status" value="1"/>
</dbReference>
<sequence>MIPIKSFGERRRHLASRMRKGVAIVPTAPERVRNRDSYYPYRFDSYFYYLTGFAEPEAVLVIVADANEQASKHILFCRDKDLEQEIWNGFRYGPDAAREAFGFDEAYSIFKLDEMLPRLLADQPAVFCALGHDTEWDTRVTGWINRVRQRARSGVTAPGQIHDIRLPLDEMRLFKSAEELQIMRRAAEISAGAHRRAMRKTKPGMFEYEVEAELLHEFRAGAAQAPAYTSIVAGGANACVLHYVENNARLKGGDLILIDAGCELDGYASDITRTFPVDGKFSPAQKDLYQLVLTAQAEAIAAVRPGSAWNEPHEAAVRVLAQGFIDFGLCQGSVDQVLQSEDYKRFYMHRTGHWLGLDVHDAGEYKLEGEWRPLQPGMTLTVEPGCYVRPADNVPQHFWNIGIRIEDDVAVTENGSEVLTSAVPKTAAEIEELMRNRKN</sequence>
<comment type="similarity">
    <text evidence="3">Belongs to the peptidase M24B family.</text>
</comment>
<keyword evidence="6" id="KW-0479">Metal-binding</keyword>
<dbReference type="Gene3D" id="3.90.230.10">
    <property type="entry name" value="Creatinase/methionine aminopeptidase superfamily"/>
    <property type="match status" value="1"/>
</dbReference>
<evidence type="ECO:0000256" key="3">
    <source>
        <dbReference type="ARBA" id="ARBA00008766"/>
    </source>
</evidence>
<dbReference type="RefSeq" id="WP_090829027.1">
    <property type="nucleotide sequence ID" value="NZ_FOBH01000008.1"/>
</dbReference>
<evidence type="ECO:0000256" key="9">
    <source>
        <dbReference type="ARBA" id="ARBA00023211"/>
    </source>
</evidence>
<evidence type="ECO:0000313" key="15">
    <source>
        <dbReference type="Proteomes" id="UP000198620"/>
    </source>
</evidence>
<dbReference type="PANTHER" id="PTHR43226">
    <property type="entry name" value="XAA-PRO AMINOPEPTIDASE 3"/>
    <property type="match status" value="1"/>
</dbReference>
<feature type="domain" description="Aminopeptidase P N-terminal" evidence="13">
    <location>
        <begin position="2"/>
        <end position="137"/>
    </location>
</feature>
<keyword evidence="7" id="KW-0378">Hydrolase</keyword>
<name>A0A1H7P9K9_9PROT</name>
<reference evidence="14 15" key="1">
    <citation type="submission" date="2016-10" db="EMBL/GenBank/DDBJ databases">
        <authorList>
            <person name="de Groot N.N."/>
        </authorList>
    </citation>
    <scope>NUCLEOTIDE SEQUENCE [LARGE SCALE GENOMIC DNA]</scope>
    <source>
        <strain evidence="14 15">Nv1</strain>
    </source>
</reference>
<dbReference type="FunFam" id="3.90.230.10:FF:000002">
    <property type="entry name" value="Xaa-Pro aminopeptidase 3"/>
    <property type="match status" value="1"/>
</dbReference>
<dbReference type="CDD" id="cd01087">
    <property type="entry name" value="Prolidase"/>
    <property type="match status" value="1"/>
</dbReference>
<gene>
    <name evidence="14" type="ORF">SAMN05216387_10884</name>
</gene>
<keyword evidence="5" id="KW-0645">Protease</keyword>
<dbReference type="InterPro" id="IPR001714">
    <property type="entry name" value="Pept_M24_MAP"/>
</dbReference>
<evidence type="ECO:0000256" key="10">
    <source>
        <dbReference type="ARBA" id="ARBA00069363"/>
    </source>
</evidence>
<evidence type="ECO:0000256" key="8">
    <source>
        <dbReference type="ARBA" id="ARBA00023049"/>
    </source>
</evidence>
<dbReference type="SUPFAM" id="SSF53092">
    <property type="entry name" value="Creatinase/prolidase N-terminal domain"/>
    <property type="match status" value="1"/>
</dbReference>
<dbReference type="Pfam" id="PF05195">
    <property type="entry name" value="AMP_N"/>
    <property type="match status" value="1"/>
</dbReference>
<evidence type="ECO:0000256" key="4">
    <source>
        <dbReference type="ARBA" id="ARBA00012574"/>
    </source>
</evidence>
<dbReference type="InterPro" id="IPR001131">
    <property type="entry name" value="Peptidase_M24B_aminopep-P_CS"/>
</dbReference>
<evidence type="ECO:0000259" key="13">
    <source>
        <dbReference type="SMART" id="SM01011"/>
    </source>
</evidence>
<dbReference type="STRING" id="1233.SAMN05216387_10884"/>
<keyword evidence="15" id="KW-1185">Reference proteome</keyword>
<dbReference type="Gene3D" id="3.40.350.10">
    <property type="entry name" value="Creatinase/prolidase N-terminal domain"/>
    <property type="match status" value="1"/>
</dbReference>
<evidence type="ECO:0000256" key="11">
    <source>
        <dbReference type="ARBA" id="ARBA00075356"/>
    </source>
</evidence>
<dbReference type="InterPro" id="IPR036005">
    <property type="entry name" value="Creatinase/aminopeptidase-like"/>
</dbReference>
<dbReference type="PANTHER" id="PTHR43226:SF4">
    <property type="entry name" value="XAA-PRO AMINOPEPTIDASE 3"/>
    <property type="match status" value="1"/>
</dbReference>
<dbReference type="EC" id="3.4.11.9" evidence="4"/>
<accession>A0A1H7P9K9</accession>
<dbReference type="GO" id="GO:0005829">
    <property type="term" value="C:cytosol"/>
    <property type="evidence" value="ECO:0007669"/>
    <property type="project" value="TreeGrafter"/>
</dbReference>
<dbReference type="GO" id="GO:0030145">
    <property type="term" value="F:manganese ion binding"/>
    <property type="evidence" value="ECO:0007669"/>
    <property type="project" value="InterPro"/>
</dbReference>
<keyword evidence="9" id="KW-0464">Manganese</keyword>
<protein>
    <recommendedName>
        <fullName evidence="10">Xaa-Pro aminopeptidase</fullName>
        <ecNumber evidence="4">3.4.11.9</ecNumber>
    </recommendedName>
    <alternativeName>
        <fullName evidence="11">Aminopeptidase P II</fullName>
    </alternativeName>
    <alternativeName>
        <fullName evidence="12">X-Pro aminopeptidase</fullName>
    </alternativeName>
</protein>
<dbReference type="GO" id="GO:0070006">
    <property type="term" value="F:metalloaminopeptidase activity"/>
    <property type="evidence" value="ECO:0007669"/>
    <property type="project" value="InterPro"/>
</dbReference>
<dbReference type="EMBL" id="FOBH01000008">
    <property type="protein sequence ID" value="SEL31747.1"/>
    <property type="molecule type" value="Genomic_DNA"/>
</dbReference>
<evidence type="ECO:0000256" key="12">
    <source>
        <dbReference type="ARBA" id="ARBA00081411"/>
    </source>
</evidence>
<dbReference type="InterPro" id="IPR007865">
    <property type="entry name" value="Aminopep_P_N"/>
</dbReference>
<evidence type="ECO:0000256" key="5">
    <source>
        <dbReference type="ARBA" id="ARBA00022670"/>
    </source>
</evidence>
<dbReference type="PROSITE" id="PS00491">
    <property type="entry name" value="PROLINE_PEPTIDASE"/>
    <property type="match status" value="1"/>
</dbReference>
<comment type="catalytic activity">
    <reaction evidence="1">
        <text>Release of any N-terminal amino acid, including proline, that is linked to proline, even from a dipeptide or tripeptide.</text>
        <dbReference type="EC" id="3.4.11.9"/>
    </reaction>
</comment>
<organism evidence="14 15">
    <name type="scientific">Nitrosovibrio tenuis</name>
    <dbReference type="NCBI Taxonomy" id="1233"/>
    <lineage>
        <taxon>Bacteria</taxon>
        <taxon>Pseudomonadati</taxon>
        <taxon>Pseudomonadota</taxon>
        <taxon>Betaproteobacteria</taxon>
        <taxon>Nitrosomonadales</taxon>
        <taxon>Nitrosomonadaceae</taxon>
        <taxon>Nitrosovibrio</taxon>
    </lineage>
</organism>